<feature type="region of interest" description="Disordered" evidence="1">
    <location>
        <begin position="1646"/>
        <end position="1724"/>
    </location>
</feature>
<sequence length="2042" mass="218127">MTVVSILAVFGSNGPENKSKKFQKLFYDGLVTALGSFASDVDAAVATSTDPAPTLLETQKYGSAVIRTLSSGCTMRTLFQPELRQFQLAFEETVAEAVEAGPGSTIAIVYAGQVLHSSGEWILADSTFSGEQLKIWLDSETASTWQPEIQKLMAAPTGERPIQINICTPSAGLKTCWPTAKANYVMLSKSRRVAVQLQTEASWRANGILLAGHQPTTSYEALLAFSTEMADLHWEHHSKSHKPLVEGDYKLVQKSFKPAPPALYLLPSGPGGVQPQACGLFVVEGVNVLLGSAFSTTRPPQWWELVKSLDRLDAVLFPDWSAASIQSYKFLERYIVNAVSTSYCASWLGCYFTPPPGDPETESPLLLTPPTLQEFGGPQRHHQLPPATISGDRLPDKTSLFYKIGVGELVLQPLGLNVGLLLIWKPSSAKAKPLRLFLPASNVVESTARGSLVGVVRMLRKVADVCPAEVSHKPQTAKPLTRTTKSAAETSAKPANGVIKHVPPTTVTKPTPPRLAPTKATPPKQTPPSKVPTKSTPPARLSASANTRPMSSKLTPQSRPGTATSRLSNSSQQCSSAPSVPKPRTTVATASPHGPQATHVSKKPTEPVPAKRSTPSKTEAKLSAHAAKVTKTLATKPGHEIMYSVAGRPSNLPPRRKVGEKTVMEELNEVPEAKTLATDIPVDASKPAMPFEDQTHPDRPHDEDIVHHFGDVEALSPSGISETNLSEAEKPDGGAAQSLSDIQSKKLPSQDREQHIDFLKSPEAKPGSEDVKSPSQAEKLQHFPPCLGLSSSPKGMGDFTPELEKLTPQGVELSKSSEISHFSPEPPKALGDGHHIPTHEYGYTNPIENDALHTPESRQFEAPGIEVDHSKVHELDDSPKLEHSSVDFSYSKMPENSDVHSPNGHYSAELEALKVVHGTPGNAESPKFPADEHFGEAFPKDDQFSPIPPFKCDSENMKSGEAELQKPSYVGDSLENLGDFGDSTADQILPKESAAADFAIPTTLTNVPCSETEYPNTPDVETLSVDQQSGEVPEIKKPFEDVNEHSNVFGMSQSPEIALSPVEVNFEHHETTAMSSEPTFDKSGALIQSSPETDSLASPCVEPLEVHKTTEPLKSDSFTLDNSSLQNVVHSTVDSGVVATDDFAISTTLTNVPYTETECPDTPDVEALSVDHQSGEVPEIKRPFEGVNEHSNVFGMSQSPEPALSPVEVNFEHHETTAMSSEPTFDKSGALSQLSPDTDSLASPCVEPPEVHKTTEALESDSFTLDKSGLQSVVYSAVDSGVVESPDSSHQSARGISKSSEPVADNDEISNSLDFHQEATFTMAQDDKERELFMGETAPASPPVQKPSEVILPVSPDHTDPTDMEFEESSTKVQFPVDLKFSPCVEQHESFGLPKSPHSAATPEALEHANSPDNVESPSSQVGISESRDTGFSKLVDVDFPVSPKNEQLEDSEIIGPHEAIGKFNSKSPCTAHSPVGMDFSTSPTPQAFEMPQPEAGAGLSGSCELTGSPTHADFDKSVEVADVSEVSPADPKFSTCAVSQSIEPDAAVPVKLSDEEKVESLTFSDSSKPDCTGPSESAKASSMAADAEEDFPVHEVNVGGFNAIEEVVDRVDSTECTPEDMPPIHAETLYQLQAKCVGQKADSTTDEDVLKSPHVGFMENLTDQPPISEERLISPSSEASNDSVIHAGSPPPPGFIPDLVSSSKESEAHSGEELPMATSPVSTGFSSQHPLLFNPRQTVELPANSFGDSALLAHTPEELSNPFGDNCGKNVDEFGGHGFEASPREPGYSSDVSPCKESAPCGHVGEFANGHDTQGGGSESKSAAFAGEPVDSITFDPLSSWGHPQGMPAPSSLGGLKSTPPHLRPGTAINGTRRPTAAASLKMSSSPATTKAPDSLPPGAPIYLDVVWVPGYIVSVPFEMAAQFFTQVRARVYVLSGECLHPITGEALIAGVTKWPLEERETVGRGGGTGSLQGLNVVPTDEPLEWVRWLRTSSGTSSSPGTGEERLQAAGLKVHPSATLCDIHFSDKGMEVNCPGTQLLI</sequence>
<feature type="compositionally biased region" description="Polar residues" evidence="1">
    <location>
        <begin position="1675"/>
        <end position="1684"/>
    </location>
</feature>
<name>A0A5K3ETW6_MESCO</name>
<feature type="region of interest" description="Disordered" evidence="1">
    <location>
        <begin position="1282"/>
        <end position="1372"/>
    </location>
</feature>
<feature type="region of interest" description="Disordered" evidence="1">
    <location>
        <begin position="468"/>
        <end position="623"/>
    </location>
</feature>
<feature type="compositionally biased region" description="Basic and acidic residues" evidence="1">
    <location>
        <begin position="952"/>
        <end position="964"/>
    </location>
</feature>
<feature type="compositionally biased region" description="Basic and acidic residues" evidence="1">
    <location>
        <begin position="929"/>
        <end position="943"/>
    </location>
</feature>
<feature type="region of interest" description="Disordered" evidence="1">
    <location>
        <begin position="1776"/>
        <end position="1795"/>
    </location>
</feature>
<accession>A0A5K3ETW6</accession>
<feature type="compositionally biased region" description="Polar residues" evidence="1">
    <location>
        <begin position="1230"/>
        <end position="1241"/>
    </location>
</feature>
<feature type="compositionally biased region" description="Polar residues" evidence="1">
    <location>
        <begin position="1086"/>
        <end position="1096"/>
    </location>
</feature>
<feature type="compositionally biased region" description="Polar residues" evidence="1">
    <location>
        <begin position="1411"/>
        <end position="1424"/>
    </location>
</feature>
<evidence type="ECO:0000313" key="2">
    <source>
        <dbReference type="WBParaSite" id="MCU_002608-RB"/>
    </source>
</evidence>
<feature type="region of interest" description="Disordered" evidence="1">
    <location>
        <begin position="1388"/>
        <end position="1430"/>
    </location>
</feature>
<feature type="region of interest" description="Disordered" evidence="1">
    <location>
        <begin position="1073"/>
        <end position="1098"/>
    </location>
</feature>
<reference evidence="2" key="1">
    <citation type="submission" date="2019-11" db="UniProtKB">
        <authorList>
            <consortium name="WormBaseParasite"/>
        </authorList>
    </citation>
    <scope>IDENTIFICATION</scope>
</reference>
<feature type="compositionally biased region" description="Polar residues" evidence="1">
    <location>
        <begin position="1309"/>
        <end position="1323"/>
    </location>
</feature>
<feature type="region of interest" description="Disordered" evidence="1">
    <location>
        <begin position="1841"/>
        <end position="1897"/>
    </location>
</feature>
<feature type="compositionally biased region" description="Basic and acidic residues" evidence="1">
    <location>
        <begin position="748"/>
        <end position="772"/>
    </location>
</feature>
<feature type="compositionally biased region" description="Basic and acidic residues" evidence="1">
    <location>
        <begin position="693"/>
        <end position="704"/>
    </location>
</feature>
<dbReference type="WBParaSite" id="MCU_002608-RB">
    <property type="protein sequence ID" value="MCU_002608-RB"/>
    <property type="gene ID" value="MCU_002608"/>
</dbReference>
<evidence type="ECO:0000256" key="1">
    <source>
        <dbReference type="SAM" id="MobiDB-lite"/>
    </source>
</evidence>
<feature type="region of interest" description="Disordered" evidence="1">
    <location>
        <begin position="1216"/>
        <end position="1247"/>
    </location>
</feature>
<feature type="compositionally biased region" description="Low complexity" evidence="1">
    <location>
        <begin position="565"/>
        <end position="579"/>
    </location>
</feature>
<feature type="compositionally biased region" description="Polar residues" evidence="1">
    <location>
        <begin position="543"/>
        <end position="564"/>
    </location>
</feature>
<feature type="compositionally biased region" description="Polar residues" evidence="1">
    <location>
        <begin position="1286"/>
        <end position="1300"/>
    </location>
</feature>
<feature type="region of interest" description="Disordered" evidence="1">
    <location>
        <begin position="1460"/>
        <end position="1513"/>
    </location>
</feature>
<proteinExistence type="predicted"/>
<feature type="region of interest" description="Disordered" evidence="1">
    <location>
        <begin position="679"/>
        <end position="704"/>
    </location>
</feature>
<organism evidence="2">
    <name type="scientific">Mesocestoides corti</name>
    <name type="common">Flatworm</name>
    <dbReference type="NCBI Taxonomy" id="53468"/>
    <lineage>
        <taxon>Eukaryota</taxon>
        <taxon>Metazoa</taxon>
        <taxon>Spiralia</taxon>
        <taxon>Lophotrochozoa</taxon>
        <taxon>Platyhelminthes</taxon>
        <taxon>Cestoda</taxon>
        <taxon>Eucestoda</taxon>
        <taxon>Cyclophyllidea</taxon>
        <taxon>Mesocestoididae</taxon>
        <taxon>Mesocestoides</taxon>
    </lineage>
</organism>
<feature type="region of interest" description="Disordered" evidence="1">
    <location>
        <begin position="1560"/>
        <end position="1588"/>
    </location>
</feature>
<feature type="region of interest" description="Disordered" evidence="1">
    <location>
        <begin position="918"/>
        <end position="985"/>
    </location>
</feature>
<feature type="region of interest" description="Disordered" evidence="1">
    <location>
        <begin position="723"/>
        <end position="850"/>
    </location>
</feature>
<protein>
    <submittedName>
        <fullName evidence="2">Microtubule-associated protein futsch</fullName>
    </submittedName>
</protein>